<dbReference type="SUPFAM" id="SSF49785">
    <property type="entry name" value="Galactose-binding domain-like"/>
    <property type="match status" value="1"/>
</dbReference>
<sequence length="1364" mass="141720">MAERRPLVLVNGAFQELPVGDTLPGAGGLQNNLAATTAPAVGNDNTEGYAVGSVWIDVTNDNSYVCLDASTGAAVWGQTNGAGGGASNFLSLTDTPGAFGTAGQFLAINSAADAIEFVDAPSGGGGGGASTKKGFFAWGNASAAGTLANWNNEVWDSEDAFDPVTGIYTVPASLDGEYLLIIFNVRGNTGGAIYIQKDTAGNNTFQNWAVADLGSSQASASVIIQVATGDQIRAQTFGFSAQNETRTNFGAFVMGSGGGSSSGGGTSSGIYAEVTYAANHSPTTNVFEQLAFDQVTLDADSIYDSPSGHFIIPESMNDTNVILQLTTQATNDNSGAVECIIEKSTDGGTTWSRLGQSPNGGIHFFGITNAIAVDRASTGDRYRAMFLSTNAITLRVDNNQTRFTLAQAGGGSSAQNATTDVVFDFDATGEADTTTPIDKGVQNLAVTNDGVAVLSERYEFESTNGNGEWFSVPAAATEKLGNSDFVLTVERLSFDAFPQQQGVVGEWEATGNQRSWILFHSAGQLLFYGSSNGASQDVTLSYNFNAANTEIDVIVRRVGGTITLEINGAVEATANPGAGYTFFDSSANTIEFGTYAPGSRDLDGSFRRATLTITGANLDAGVPISFLTLPDTPETYGTVGQMLVVNGATNGLEWTDVPADELPALGAAGQILAVNGAANGVEWIDAPAGGSGASYGTPDYGNPGGTGNRTGLITASTNAVLGGGTTVDRSIDGAVGTNSASAWYWNSGQNSGLYVRWDFGSKQRIDQIRWQQNNTAGHGTWRVEGSDDASTWTPVSSNFALGGSTDQTIDLDLIPADTGYRYYQIAWQSGSSTSNSPWLQETEFRLAPESNPSELPAGGTAGQLLAKVDATDGNVEWIDPPAGGSGEPNVTSWNDLAAGVTPTNWIVSSGTPVTMASKGSLTPRTGAVFAGVVAFEASAVMYEDITLETRHQGMYVDLTYFHGRDNNVNDNVRVDLAFLDSGSTQISTVGTTDGNAVAENTWERVSLNDTLIPDNAAFIRVTVTFTRGQGSELNAYIDDINLRFKANASSPDELPALGTPGQVLAVNGAGDGVEWKADETGAESPATGDGVSDSWTVTLATANSTSAFALKGNIVTMTEDRWLTAVDMGHSTNNLGQTVDLFVAKLSEVNPGTITEIVLDVGQVSISDPIDDTRFTVPNGGLHLENGVTYVIAFVRTDATGADALQLDFPSGGTEASSFFTHNGTARAALNAPALTNTVYFNNTAAVKMDIITEGYVAPASPGDMVQTEITGATYSTQVSDFAGNVVRRMNSASGQTVTVEPDITGQPVTFIQAGAGTVTFAAGTGVTINSLNSNLAIAGQYGSVTLIPDVDTANTFYLVGALA</sequence>
<name>A0A191VYQ5_9CAUD</name>
<evidence type="ECO:0000313" key="2">
    <source>
        <dbReference type="Proteomes" id="UP000257988"/>
    </source>
</evidence>
<dbReference type="InterPro" id="IPR008983">
    <property type="entry name" value="Tumour_necrosis_fac-like_dom"/>
</dbReference>
<proteinExistence type="predicted"/>
<dbReference type="SUPFAM" id="SSF49842">
    <property type="entry name" value="TNF-like"/>
    <property type="match status" value="1"/>
</dbReference>
<dbReference type="Proteomes" id="UP000257988">
    <property type="component" value="Segment"/>
</dbReference>
<reference evidence="1 2" key="1">
    <citation type="journal article" date="2016" name="Curr. Microbiol.">
        <title>Characterization and Complete Genome Sequences of Three N4-Like Roseobacter Phages Isolated from the South China Sea.</title>
        <authorList>
            <person name="Li B."/>
            <person name="Zhang S."/>
            <person name="Long L."/>
            <person name="Huang S."/>
        </authorList>
    </citation>
    <scope>NUCLEOTIDE SEQUENCE [LARGE SCALE GENOMIC DNA]</scope>
</reference>
<dbReference type="Gene3D" id="2.60.120.40">
    <property type="match status" value="1"/>
</dbReference>
<dbReference type="Gene3D" id="2.60.120.260">
    <property type="entry name" value="Galactose-binding domain-like"/>
    <property type="match status" value="1"/>
</dbReference>
<dbReference type="EMBL" id="KU885990">
    <property type="protein sequence ID" value="ANJ20838.1"/>
    <property type="molecule type" value="Genomic_DNA"/>
</dbReference>
<evidence type="ECO:0000313" key="1">
    <source>
        <dbReference type="EMBL" id="ANJ20838.1"/>
    </source>
</evidence>
<gene>
    <name evidence="1" type="ORF">RDp07_gp27</name>
</gene>
<dbReference type="InterPro" id="IPR008979">
    <property type="entry name" value="Galactose-bd-like_sf"/>
</dbReference>
<protein>
    <submittedName>
        <fullName evidence="1">Virion protein</fullName>
    </submittedName>
</protein>
<organism evidence="1 2">
    <name type="scientific">Roseobacter phage RD-1410Ws-07</name>
    <dbReference type="NCBI Taxonomy" id="1815985"/>
    <lineage>
        <taxon>Viruses</taxon>
        <taxon>Duplodnaviria</taxon>
        <taxon>Heunggongvirae</taxon>
        <taxon>Uroviricota</taxon>
        <taxon>Caudoviricetes</taxon>
        <taxon>Schitoviridae</taxon>
        <taxon>Rhodovirinae</taxon>
        <taxon>Sanyabayvirus</taxon>
        <taxon>Sanyabayvirus DS1410Ws06</taxon>
    </lineage>
</organism>
<accession>A0A191VYQ5</accession>